<evidence type="ECO:0000313" key="4">
    <source>
        <dbReference type="Proteomes" id="UP000181985"/>
    </source>
</evidence>
<dbReference type="PANTHER" id="PTHR41328">
    <property type="entry name" value="TERMINASE SMALL SUBUNIT-RELATED"/>
    <property type="match status" value="1"/>
</dbReference>
<evidence type="ECO:0008006" key="5">
    <source>
        <dbReference type="Google" id="ProtNLM"/>
    </source>
</evidence>
<keyword evidence="4" id="KW-1185">Reference proteome</keyword>
<dbReference type="GO" id="GO:0051276">
    <property type="term" value="P:chromosome organization"/>
    <property type="evidence" value="ECO:0007669"/>
    <property type="project" value="InterPro"/>
</dbReference>
<dbReference type="InterPro" id="IPR005335">
    <property type="entry name" value="Terminase_ssu"/>
</dbReference>
<dbReference type="EMBL" id="CP018139">
    <property type="protein sequence ID" value="APE31795.1"/>
    <property type="molecule type" value="Genomic_DNA"/>
</dbReference>
<dbReference type="PANTHER" id="PTHR41328:SF2">
    <property type="entry name" value="TERMINASE SMALL SUBUNIT"/>
    <property type="match status" value="1"/>
</dbReference>
<sequence>MTRTRLTPKKARFVDEYLIDLNANQAAIRAGYSEKTARQVGAENLSKPDIAAAIDDPVQKRSGRT</sequence>
<dbReference type="InterPro" id="IPR052404">
    <property type="entry name" value="SPP1-like_terminase"/>
</dbReference>
<evidence type="ECO:0000256" key="2">
    <source>
        <dbReference type="ARBA" id="ARBA00023219"/>
    </source>
</evidence>
<dbReference type="Pfam" id="PF03592">
    <property type="entry name" value="Terminase_2"/>
    <property type="match status" value="1"/>
</dbReference>
<dbReference type="InterPro" id="IPR038713">
    <property type="entry name" value="Terminase_Gp1_N_sf"/>
</dbReference>
<protein>
    <recommendedName>
        <fullName evidence="5">Terminase small subunit</fullName>
    </recommendedName>
</protein>
<proteinExistence type="predicted"/>
<organism evidence="3 4">
    <name type="scientific">Halomonas aestuarii</name>
    <dbReference type="NCBI Taxonomy" id="1897729"/>
    <lineage>
        <taxon>Bacteria</taxon>
        <taxon>Pseudomonadati</taxon>
        <taxon>Pseudomonadota</taxon>
        <taxon>Gammaproteobacteria</taxon>
        <taxon>Oceanospirillales</taxon>
        <taxon>Halomonadaceae</taxon>
        <taxon>Halomonas</taxon>
    </lineage>
</organism>
<keyword evidence="2" id="KW-0231">Viral genome packaging</keyword>
<evidence type="ECO:0000256" key="1">
    <source>
        <dbReference type="ARBA" id="ARBA00022612"/>
    </source>
</evidence>
<name>A0A1J0VID2_9GAMM</name>
<evidence type="ECO:0000313" key="3">
    <source>
        <dbReference type="EMBL" id="APE31795.1"/>
    </source>
</evidence>
<dbReference type="Proteomes" id="UP000181985">
    <property type="component" value="Chromosome"/>
</dbReference>
<dbReference type="AlphaFoldDB" id="A0A1J0VID2"/>
<keyword evidence="1" id="KW-1188">Viral release from host cell</keyword>
<dbReference type="Gene3D" id="1.10.10.1400">
    <property type="entry name" value="Terminase, small subunit, N-terminal DNA-binding domain, HTH motif"/>
    <property type="match status" value="1"/>
</dbReference>
<gene>
    <name evidence="3" type="ORF">BOX17_13040</name>
</gene>
<dbReference type="KEGG" id="hsi:BOX17_13040"/>
<accession>A0A1J0VID2</accession>
<reference evidence="4" key="1">
    <citation type="submission" date="2016-11" db="EMBL/GenBank/DDBJ databases">
        <title>Halolamina sediminis sp. nov., an extremely halophilic archaeon isolated from solar salt.</title>
        <authorList>
            <person name="Koh H.-W."/>
            <person name="Rani S."/>
            <person name="Park S.-J."/>
        </authorList>
    </citation>
    <scope>NUCLEOTIDE SEQUENCE [LARGE SCALE GENOMIC DNA]</scope>
    <source>
        <strain evidence="4">Hb3</strain>
    </source>
</reference>